<proteinExistence type="inferred from homology"/>
<feature type="region of interest" description="Disordered" evidence="12">
    <location>
        <begin position="119"/>
        <end position="156"/>
    </location>
</feature>
<name>W3X4D7_PESFW</name>
<comment type="subcellular location">
    <subcellularLocation>
        <location evidence="2">Membrane</location>
    </subcellularLocation>
    <subcellularLocation>
        <location evidence="11">Mitochondrion inner membrane</location>
        <topology evidence="11">Single-pass membrane protein</topology>
    </subcellularLocation>
</comment>
<evidence type="ECO:0000313" key="14">
    <source>
        <dbReference type="Proteomes" id="UP000030651"/>
    </source>
</evidence>
<dbReference type="GO" id="GO:0044284">
    <property type="term" value="C:mitochondrial crista junction"/>
    <property type="evidence" value="ECO:0007669"/>
    <property type="project" value="InterPro"/>
</dbReference>
<evidence type="ECO:0000256" key="2">
    <source>
        <dbReference type="ARBA" id="ARBA00004370"/>
    </source>
</evidence>
<evidence type="ECO:0000313" key="13">
    <source>
        <dbReference type="EMBL" id="ETS81008.1"/>
    </source>
</evidence>
<sequence>MGFTTGFTGGVTLTLSLAYLTILAHQRNRERQSAILRANNYVVSGITDPLPPVYPPTRTELAALDRANFVDTAKDKWNAEVEREVRWIQNTDWNEVREGVETAVGRLWSRALGNAIEETEKGERKAAELKDDASREARAAADRSKAAASDKAGSVADAAKNAYADAKARGLEAADKAQKEAEQAKGSIFNAVGRGIEKGKEALGLANQKIIGAEQAIGGKIDEKLSPVERTLQQRYQKPSGLDQTVEEALAERYVPIDQKATAELRGI</sequence>
<comment type="subunit">
    <text evidence="11">Component of the mitochondrial contact site and cristae organizing system (MICOS) complex.</text>
</comment>
<comment type="function">
    <text evidence="1 11">Component of the MICOS complex, a large protein complex of the mitochondrial inner membrane that plays crucial roles in the maintenance of crista junctions, inner membrane architecture, and formation of contact sites to the outer membrane.</text>
</comment>
<comment type="similarity">
    <text evidence="3 11">Belongs to the MICOS complex subunit Mic12 family.</text>
</comment>
<keyword evidence="11" id="KW-0999">Mitochondrion inner membrane</keyword>
<reference evidence="14" key="1">
    <citation type="journal article" date="2015" name="BMC Genomics">
        <title>Genomic and transcriptomic analysis of the endophytic fungus Pestalotiopsis fici reveals its lifestyle and high potential for synthesis of natural products.</title>
        <authorList>
            <person name="Wang X."/>
            <person name="Zhang X."/>
            <person name="Liu L."/>
            <person name="Xiang M."/>
            <person name="Wang W."/>
            <person name="Sun X."/>
            <person name="Che Y."/>
            <person name="Guo L."/>
            <person name="Liu G."/>
            <person name="Guo L."/>
            <person name="Wang C."/>
            <person name="Yin W.B."/>
            <person name="Stadler M."/>
            <person name="Zhang X."/>
            <person name="Liu X."/>
        </authorList>
    </citation>
    <scope>NUCLEOTIDE SEQUENCE [LARGE SCALE GENOMIC DNA]</scope>
    <source>
        <strain evidence="14">W106-1 / CGMCC3.15140</strain>
    </source>
</reference>
<dbReference type="KEGG" id="pfy:PFICI_06010"/>
<keyword evidence="5" id="KW-0812">Transmembrane</keyword>
<evidence type="ECO:0000256" key="12">
    <source>
        <dbReference type="SAM" id="MobiDB-lite"/>
    </source>
</evidence>
<keyword evidence="14" id="KW-1185">Reference proteome</keyword>
<evidence type="ECO:0000256" key="11">
    <source>
        <dbReference type="RuleBase" id="RU363010"/>
    </source>
</evidence>
<dbReference type="InterPro" id="IPR031463">
    <property type="entry name" value="Mic12"/>
</dbReference>
<dbReference type="GO" id="GO:0061617">
    <property type="term" value="C:MICOS complex"/>
    <property type="evidence" value="ECO:0007669"/>
    <property type="project" value="UniProtKB-UniRule"/>
</dbReference>
<evidence type="ECO:0000256" key="10">
    <source>
        <dbReference type="ARBA" id="ARBA00032985"/>
    </source>
</evidence>
<accession>W3X4D7</accession>
<feature type="compositionally biased region" description="Basic and acidic residues" evidence="12">
    <location>
        <begin position="119"/>
        <end position="145"/>
    </location>
</feature>
<dbReference type="OrthoDB" id="4037694at2759"/>
<keyword evidence="8" id="KW-0472">Membrane</keyword>
<dbReference type="EMBL" id="KI912112">
    <property type="protein sequence ID" value="ETS81008.1"/>
    <property type="molecule type" value="Genomic_DNA"/>
</dbReference>
<dbReference type="HOGENOM" id="CLU_056216_0_0_1"/>
<gene>
    <name evidence="13" type="ORF">PFICI_06010</name>
</gene>
<evidence type="ECO:0000256" key="5">
    <source>
        <dbReference type="ARBA" id="ARBA00022692"/>
    </source>
</evidence>
<keyword evidence="7 11" id="KW-0496">Mitochondrion</keyword>
<evidence type="ECO:0000256" key="8">
    <source>
        <dbReference type="ARBA" id="ARBA00023136"/>
    </source>
</evidence>
<protein>
    <recommendedName>
        <fullName evidence="4 11">MICOS complex subunit MIC12</fullName>
    </recommendedName>
    <alternativeName>
        <fullName evidence="10 11">Altered inheritance of mitochondria protein 5, mitochondrial</fullName>
    </alternativeName>
    <alternativeName>
        <fullName evidence="9 11">Found in mitochondrial proteome protein 51</fullName>
    </alternativeName>
</protein>
<dbReference type="InParanoid" id="W3X4D7"/>
<dbReference type="RefSeq" id="XP_007832782.1">
    <property type="nucleotide sequence ID" value="XM_007834591.1"/>
</dbReference>
<keyword evidence="6" id="KW-1133">Transmembrane helix</keyword>
<evidence type="ECO:0000256" key="9">
    <source>
        <dbReference type="ARBA" id="ARBA00032159"/>
    </source>
</evidence>
<evidence type="ECO:0000256" key="1">
    <source>
        <dbReference type="ARBA" id="ARBA00002689"/>
    </source>
</evidence>
<organism evidence="13 14">
    <name type="scientific">Pestalotiopsis fici (strain W106-1 / CGMCC3.15140)</name>
    <dbReference type="NCBI Taxonomy" id="1229662"/>
    <lineage>
        <taxon>Eukaryota</taxon>
        <taxon>Fungi</taxon>
        <taxon>Dikarya</taxon>
        <taxon>Ascomycota</taxon>
        <taxon>Pezizomycotina</taxon>
        <taxon>Sordariomycetes</taxon>
        <taxon>Xylariomycetidae</taxon>
        <taxon>Amphisphaeriales</taxon>
        <taxon>Sporocadaceae</taxon>
        <taxon>Pestalotiopsis</taxon>
    </lineage>
</organism>
<evidence type="ECO:0000256" key="7">
    <source>
        <dbReference type="ARBA" id="ARBA00023128"/>
    </source>
</evidence>
<evidence type="ECO:0000256" key="4">
    <source>
        <dbReference type="ARBA" id="ARBA00018170"/>
    </source>
</evidence>
<dbReference type="Proteomes" id="UP000030651">
    <property type="component" value="Unassembled WGS sequence"/>
</dbReference>
<feature type="compositionally biased region" description="Low complexity" evidence="12">
    <location>
        <begin position="146"/>
        <end position="156"/>
    </location>
</feature>
<dbReference type="Pfam" id="PF17050">
    <property type="entry name" value="AIM5"/>
    <property type="match status" value="1"/>
</dbReference>
<evidence type="ECO:0000256" key="3">
    <source>
        <dbReference type="ARBA" id="ARBA00009188"/>
    </source>
</evidence>
<evidence type="ECO:0000256" key="6">
    <source>
        <dbReference type="ARBA" id="ARBA00022989"/>
    </source>
</evidence>
<dbReference type="AlphaFoldDB" id="W3X4D7"/>
<dbReference type="OMA" id="DRWNTEV"/>
<dbReference type="GO" id="GO:0042407">
    <property type="term" value="P:cristae formation"/>
    <property type="evidence" value="ECO:0007669"/>
    <property type="project" value="InterPro"/>
</dbReference>
<dbReference type="eggNOG" id="ENOG502SC1K">
    <property type="taxonomic scope" value="Eukaryota"/>
</dbReference>
<dbReference type="GeneID" id="19271023"/>